<dbReference type="HOGENOM" id="CLU_2315091_0_0_0"/>
<organism evidence="1 2">
    <name type="scientific">Nitrospira defluvii</name>
    <dbReference type="NCBI Taxonomy" id="330214"/>
    <lineage>
        <taxon>Bacteria</taxon>
        <taxon>Pseudomonadati</taxon>
        <taxon>Nitrospirota</taxon>
        <taxon>Nitrospiria</taxon>
        <taxon>Nitrospirales</taxon>
        <taxon>Nitrospiraceae</taxon>
        <taxon>Nitrospira</taxon>
    </lineage>
</organism>
<dbReference type="AlphaFoldDB" id="D8P857"/>
<protein>
    <submittedName>
        <fullName evidence="1">Uncharacterized protein</fullName>
    </submittedName>
</protein>
<dbReference type="EMBL" id="FP929003">
    <property type="protein sequence ID" value="CBK43689.1"/>
    <property type="molecule type" value="Genomic_DNA"/>
</dbReference>
<reference evidence="1 2" key="1">
    <citation type="journal article" date="2010" name="Proc. Natl. Acad. Sci. U.S.A.">
        <title>A Nitrospira metagenome illuminates the physiology and evolution of globally important nitrite-oxidizing bacteria.</title>
        <authorList>
            <person name="Lucker S."/>
            <person name="Wagner M."/>
            <person name="Maixner F."/>
            <person name="Pelletier E."/>
            <person name="Koch H."/>
            <person name="Vacherie B."/>
            <person name="Rattei T."/>
            <person name="Sinninghe Damste J."/>
            <person name="Spieck E."/>
            <person name="Le Paslier D."/>
            <person name="Daims H."/>
        </authorList>
    </citation>
    <scope>NUCLEOTIDE SEQUENCE [LARGE SCALE GENOMIC DNA]</scope>
</reference>
<dbReference type="KEGG" id="nde:NIDE4020"/>
<dbReference type="Proteomes" id="UP000001660">
    <property type="component" value="Chromosome"/>
</dbReference>
<name>D8P857_9BACT</name>
<keyword evidence="2" id="KW-1185">Reference proteome</keyword>
<gene>
    <name evidence="1" type="ORF">NIDE4020</name>
</gene>
<sequence length="99" mass="11601">MVKDQCEVAGCGGWFRQRIGTVQWRMISDRQLQGDPLSGLEGKRVLDWAEHKFRRVRSQGRERDGFGNLCRFGHGLFLTKTDSEWNRPVLYIIPMPCYR</sequence>
<evidence type="ECO:0000313" key="2">
    <source>
        <dbReference type="Proteomes" id="UP000001660"/>
    </source>
</evidence>
<evidence type="ECO:0000313" key="1">
    <source>
        <dbReference type="EMBL" id="CBK43689.1"/>
    </source>
</evidence>
<accession>D8P857</accession>
<proteinExistence type="predicted"/>